<name>A0A8S9NC97_BRACR</name>
<protein>
    <submittedName>
        <fullName evidence="1">Uncharacterized protein</fullName>
    </submittedName>
</protein>
<evidence type="ECO:0000313" key="1">
    <source>
        <dbReference type="EMBL" id="KAF3502714.1"/>
    </source>
</evidence>
<proteinExistence type="predicted"/>
<reference evidence="1" key="1">
    <citation type="submission" date="2019-12" db="EMBL/GenBank/DDBJ databases">
        <title>Genome sequencing and annotation of Brassica cretica.</title>
        <authorList>
            <person name="Studholme D.J."/>
            <person name="Sarris P."/>
        </authorList>
    </citation>
    <scope>NUCLEOTIDE SEQUENCE</scope>
    <source>
        <strain evidence="1">PFS-109/04</strain>
        <tissue evidence="1">Leaf</tissue>
    </source>
</reference>
<gene>
    <name evidence="1" type="ORF">F2Q69_00045827</name>
</gene>
<organism evidence="1 2">
    <name type="scientific">Brassica cretica</name>
    <name type="common">Mustard</name>
    <dbReference type="NCBI Taxonomy" id="69181"/>
    <lineage>
        <taxon>Eukaryota</taxon>
        <taxon>Viridiplantae</taxon>
        <taxon>Streptophyta</taxon>
        <taxon>Embryophyta</taxon>
        <taxon>Tracheophyta</taxon>
        <taxon>Spermatophyta</taxon>
        <taxon>Magnoliopsida</taxon>
        <taxon>eudicotyledons</taxon>
        <taxon>Gunneridae</taxon>
        <taxon>Pentapetalae</taxon>
        <taxon>rosids</taxon>
        <taxon>malvids</taxon>
        <taxon>Brassicales</taxon>
        <taxon>Brassicaceae</taxon>
        <taxon>Brassiceae</taxon>
        <taxon>Brassica</taxon>
    </lineage>
</organism>
<dbReference type="Proteomes" id="UP000712600">
    <property type="component" value="Unassembled WGS sequence"/>
</dbReference>
<comment type="caution">
    <text evidence="1">The sequence shown here is derived from an EMBL/GenBank/DDBJ whole genome shotgun (WGS) entry which is preliminary data.</text>
</comment>
<accession>A0A8S9NC97</accession>
<dbReference type="AlphaFoldDB" id="A0A8S9NC97"/>
<dbReference type="EMBL" id="QGKX02001621">
    <property type="protein sequence ID" value="KAF3502714.1"/>
    <property type="molecule type" value="Genomic_DNA"/>
</dbReference>
<evidence type="ECO:0000313" key="2">
    <source>
        <dbReference type="Proteomes" id="UP000712600"/>
    </source>
</evidence>
<sequence>MKTSLDSSKLRGFCDAVPLATVPPLHPPHHRSNLLPRHLNLFAGLEEKVAFCRYPQRLSGYASSELEVSEPRTECDRIISVTPSSQD</sequence>